<dbReference type="PANTHER" id="PTHR45786">
    <property type="entry name" value="DNA BINDING PROTEIN-LIKE"/>
    <property type="match status" value="1"/>
</dbReference>
<dbReference type="WBParaSite" id="OFLC_0000767501-mRNA-1">
    <property type="protein sequence ID" value="OFLC_0000767501-mRNA-1"/>
    <property type="gene ID" value="OFLC_0000767501"/>
</dbReference>
<proteinExistence type="predicted"/>
<reference evidence="3" key="1">
    <citation type="submission" date="2016-06" db="UniProtKB">
        <authorList>
            <consortium name="WormBaseParasite"/>
        </authorList>
    </citation>
    <scope>IDENTIFICATION</scope>
</reference>
<dbReference type="AlphaFoldDB" id="A0A183HJL4"/>
<sequence length="82" mass="9666">MISTTSLTLFLLRSSPFTFFIGRDFLFNAPTIKVESSDIVLHWRNGQLRKIAETHQCYDALQYPVIFWYGADGYHFIVKIYR</sequence>
<reference evidence="1 2" key="2">
    <citation type="submission" date="2018-11" db="EMBL/GenBank/DDBJ databases">
        <authorList>
            <consortium name="Pathogen Informatics"/>
        </authorList>
    </citation>
    <scope>NUCLEOTIDE SEQUENCE [LARGE SCALE GENOMIC DNA]</scope>
</reference>
<evidence type="ECO:0000313" key="3">
    <source>
        <dbReference type="WBParaSite" id="OFLC_0000767501-mRNA-1"/>
    </source>
</evidence>
<dbReference type="STRING" id="387005.A0A183HJL4"/>
<dbReference type="Proteomes" id="UP000267606">
    <property type="component" value="Unassembled WGS sequence"/>
</dbReference>
<organism evidence="3">
    <name type="scientific">Onchocerca flexuosa</name>
    <dbReference type="NCBI Taxonomy" id="387005"/>
    <lineage>
        <taxon>Eukaryota</taxon>
        <taxon>Metazoa</taxon>
        <taxon>Ecdysozoa</taxon>
        <taxon>Nematoda</taxon>
        <taxon>Chromadorea</taxon>
        <taxon>Rhabditida</taxon>
        <taxon>Spirurina</taxon>
        <taxon>Spiruromorpha</taxon>
        <taxon>Filarioidea</taxon>
        <taxon>Onchocercidae</taxon>
        <taxon>Onchocerca</taxon>
    </lineage>
</organism>
<protein>
    <submittedName>
        <fullName evidence="1 3">Uncharacterized protein</fullName>
    </submittedName>
</protein>
<evidence type="ECO:0000313" key="1">
    <source>
        <dbReference type="EMBL" id="VDO52151.1"/>
    </source>
</evidence>
<keyword evidence="2" id="KW-1185">Reference proteome</keyword>
<name>A0A183HJL4_9BILA</name>
<dbReference type="PANTHER" id="PTHR45786:SF74">
    <property type="entry name" value="ATP-DEPENDENT DNA HELICASE"/>
    <property type="match status" value="1"/>
</dbReference>
<evidence type="ECO:0000313" key="2">
    <source>
        <dbReference type="Proteomes" id="UP000267606"/>
    </source>
</evidence>
<gene>
    <name evidence="1" type="ORF">OFLC_LOCUS7678</name>
</gene>
<accession>A0A183HJL4</accession>
<dbReference type="EMBL" id="UZAJ01008178">
    <property type="protein sequence ID" value="VDO52151.1"/>
    <property type="molecule type" value="Genomic_DNA"/>
</dbReference>